<reference evidence="26 27" key="1">
    <citation type="submission" date="2019-07" db="EMBL/GenBank/DDBJ databases">
        <title>Tepidimonas charontis SPSP-6 draft genome.</title>
        <authorList>
            <person name="Da Costa M.S."/>
            <person name="Froufe H.J.C."/>
            <person name="Egas C."/>
            <person name="Albuquerque L."/>
        </authorList>
    </citation>
    <scope>NUCLEOTIDE SEQUENCE [LARGE SCALE GENOMIC DNA]</scope>
    <source>
        <strain evidence="26 27">SPSP-6</strain>
    </source>
</reference>
<evidence type="ECO:0000256" key="8">
    <source>
        <dbReference type="ARBA" id="ARBA00022679"/>
    </source>
</evidence>
<dbReference type="PANTHER" id="PTHR34299">
    <property type="entry name" value="DIACYLGLYCEROL KINASE"/>
    <property type="match status" value="1"/>
</dbReference>
<dbReference type="InterPro" id="IPR036945">
    <property type="entry name" value="DAGK_sf"/>
</dbReference>
<dbReference type="InterPro" id="IPR000829">
    <property type="entry name" value="DAGK"/>
</dbReference>
<evidence type="ECO:0000256" key="22">
    <source>
        <dbReference type="PIRSR" id="PIRSR600829-3"/>
    </source>
</evidence>
<comment type="subcellular location">
    <subcellularLocation>
        <location evidence="1 24">Cell inner membrane</location>
        <topology evidence="1 24">Multi-pass membrane protein</topology>
    </subcellularLocation>
</comment>
<feature type="binding site" evidence="21">
    <location>
        <position position="48"/>
    </location>
    <ligand>
        <name>substrate</name>
    </ligand>
</feature>
<comment type="caution">
    <text evidence="24">Lacks conserved residue(s) required for the propagation of feature annotation.</text>
</comment>
<keyword evidence="12 24" id="KW-0418">Kinase</keyword>
<keyword evidence="16 24" id="KW-0443">Lipid metabolism</keyword>
<accession>A0A554X6D2</accession>
<keyword evidence="9 24" id="KW-0812">Transmembrane</keyword>
<evidence type="ECO:0000256" key="12">
    <source>
        <dbReference type="ARBA" id="ARBA00022777"/>
    </source>
</evidence>
<feature type="binding site" evidence="21">
    <location>
        <position position="107"/>
    </location>
    <ligand>
        <name>substrate</name>
    </ligand>
</feature>
<evidence type="ECO:0000256" key="3">
    <source>
        <dbReference type="ARBA" id="ARBA00012133"/>
    </source>
</evidence>
<comment type="cofactor">
    <cofactor evidence="23">
        <name>Mg(2+)</name>
        <dbReference type="ChEBI" id="CHEBI:18420"/>
    </cofactor>
    <text evidence="23">Mn(2+), Zn(2+), Cd(2+) and Co(2+) support activity to lesser extents.</text>
</comment>
<evidence type="ECO:0000256" key="19">
    <source>
        <dbReference type="ARBA" id="ARBA00023264"/>
    </source>
</evidence>
<evidence type="ECO:0000256" key="20">
    <source>
        <dbReference type="PIRSR" id="PIRSR600829-1"/>
    </source>
</evidence>
<dbReference type="GO" id="GO:0006654">
    <property type="term" value="P:phosphatidic acid biosynthetic process"/>
    <property type="evidence" value="ECO:0007669"/>
    <property type="project" value="InterPro"/>
</dbReference>
<evidence type="ECO:0000256" key="7">
    <source>
        <dbReference type="ARBA" id="ARBA00022519"/>
    </source>
</evidence>
<dbReference type="Gene3D" id="1.10.287.3610">
    <property type="match status" value="1"/>
</dbReference>
<comment type="caution">
    <text evidence="26">The sequence shown here is derived from an EMBL/GenBank/DDBJ whole genome shotgun (WGS) entry which is preliminary data.</text>
</comment>
<evidence type="ECO:0000256" key="25">
    <source>
        <dbReference type="SAM" id="MobiDB-lite"/>
    </source>
</evidence>
<evidence type="ECO:0000256" key="9">
    <source>
        <dbReference type="ARBA" id="ARBA00022692"/>
    </source>
</evidence>
<feature type="binding site" evidence="22">
    <location>
        <position position="114"/>
    </location>
    <ligand>
        <name>ATP</name>
        <dbReference type="ChEBI" id="CHEBI:30616"/>
    </ligand>
</feature>
<evidence type="ECO:0000256" key="15">
    <source>
        <dbReference type="ARBA" id="ARBA00022989"/>
    </source>
</evidence>
<keyword evidence="7 24" id="KW-0997">Cell inner membrane</keyword>
<feature type="binding site" evidence="22">
    <location>
        <begin position="132"/>
        <end position="133"/>
    </location>
    <ligand>
        <name>ATP</name>
        <dbReference type="ChEBI" id="CHEBI:30616"/>
    </ligand>
</feature>
<name>A0A554X6D2_9BURK</name>
<dbReference type="PROSITE" id="PS01069">
    <property type="entry name" value="DAGK_PROKAR"/>
    <property type="match status" value="1"/>
</dbReference>
<feature type="transmembrane region" description="Helical" evidence="24">
    <location>
        <begin position="93"/>
        <end position="113"/>
    </location>
</feature>
<keyword evidence="15 24" id="KW-1133">Transmembrane helix</keyword>
<evidence type="ECO:0000256" key="4">
    <source>
        <dbReference type="ARBA" id="ARBA00017575"/>
    </source>
</evidence>
<keyword evidence="8 24" id="KW-0808">Transferase</keyword>
<feature type="binding site" evidence="21">
    <location>
        <begin position="150"/>
        <end position="155"/>
    </location>
    <ligand>
        <name>substrate</name>
    </ligand>
</feature>
<keyword evidence="19 24" id="KW-1208">Phospholipid metabolism</keyword>
<feature type="region of interest" description="Disordered" evidence="25">
    <location>
        <begin position="1"/>
        <end position="42"/>
    </location>
</feature>
<keyword evidence="10 23" id="KW-0479">Metal-binding</keyword>
<dbReference type="EMBL" id="VJON01000046">
    <property type="protein sequence ID" value="TSE31400.1"/>
    <property type="molecule type" value="Genomic_DNA"/>
</dbReference>
<feature type="binding site" evidence="22">
    <location>
        <position position="66"/>
    </location>
    <ligand>
        <name>ATP</name>
        <dbReference type="ChEBI" id="CHEBI:30616"/>
    </ligand>
</feature>
<evidence type="ECO:0000256" key="23">
    <source>
        <dbReference type="PIRSR" id="PIRSR600829-4"/>
    </source>
</evidence>
<evidence type="ECO:0000256" key="16">
    <source>
        <dbReference type="ARBA" id="ARBA00023098"/>
    </source>
</evidence>
<organism evidence="26 27">
    <name type="scientific">Tepidimonas charontis</name>
    <dbReference type="NCBI Taxonomy" id="2267262"/>
    <lineage>
        <taxon>Bacteria</taxon>
        <taxon>Pseudomonadati</taxon>
        <taxon>Pseudomonadota</taxon>
        <taxon>Betaproteobacteria</taxon>
        <taxon>Burkholderiales</taxon>
        <taxon>Tepidimonas</taxon>
    </lineage>
</organism>
<dbReference type="GO" id="GO:0004143">
    <property type="term" value="F:ATP-dependent diacylglycerol kinase activity"/>
    <property type="evidence" value="ECO:0007669"/>
    <property type="project" value="UniProtKB-EC"/>
</dbReference>
<keyword evidence="11 22" id="KW-0547">Nucleotide-binding</keyword>
<dbReference type="CDD" id="cd14264">
    <property type="entry name" value="DAGK_IM"/>
    <property type="match status" value="1"/>
</dbReference>
<dbReference type="GO" id="GO:0005886">
    <property type="term" value="C:plasma membrane"/>
    <property type="evidence" value="ECO:0007669"/>
    <property type="project" value="UniProtKB-SubCell"/>
</dbReference>
<evidence type="ECO:0000313" key="27">
    <source>
        <dbReference type="Proteomes" id="UP000318294"/>
    </source>
</evidence>
<keyword evidence="5" id="KW-1003">Cell membrane</keyword>
<dbReference type="EC" id="2.7.1.107" evidence="3 24"/>
<protein>
    <recommendedName>
        <fullName evidence="4 24">Diacylglycerol kinase</fullName>
        <ecNumber evidence="3 24">2.7.1.107</ecNumber>
    </recommendedName>
</protein>
<evidence type="ECO:0000256" key="14">
    <source>
        <dbReference type="ARBA" id="ARBA00022842"/>
    </source>
</evidence>
<feature type="active site" description="Proton acceptor" evidence="20">
    <location>
        <position position="107"/>
    </location>
</feature>
<evidence type="ECO:0000256" key="1">
    <source>
        <dbReference type="ARBA" id="ARBA00004429"/>
    </source>
</evidence>
<evidence type="ECO:0000256" key="2">
    <source>
        <dbReference type="ARBA" id="ARBA00005967"/>
    </source>
</evidence>
<evidence type="ECO:0000256" key="10">
    <source>
        <dbReference type="ARBA" id="ARBA00022723"/>
    </source>
</evidence>
<keyword evidence="6" id="KW-0444">Lipid biosynthesis</keyword>
<feature type="binding site" evidence="23">
    <location>
        <position position="114"/>
    </location>
    <ligand>
        <name>a divalent metal cation</name>
        <dbReference type="ChEBI" id="CHEBI:60240"/>
    </ligand>
</feature>
<evidence type="ECO:0000256" key="17">
    <source>
        <dbReference type="ARBA" id="ARBA00023136"/>
    </source>
</evidence>
<keyword evidence="18" id="KW-0594">Phospholipid biosynthesis</keyword>
<dbReference type="InterPro" id="IPR033718">
    <property type="entry name" value="DAGK_prok"/>
</dbReference>
<keyword evidence="27" id="KW-1185">Reference proteome</keyword>
<dbReference type="Proteomes" id="UP000318294">
    <property type="component" value="Unassembled WGS sequence"/>
</dbReference>
<feature type="binding site" evidence="21">
    <location>
        <begin position="61"/>
        <end position="64"/>
    </location>
    <ligand>
        <name>substrate</name>
    </ligand>
</feature>
<comment type="catalytic activity">
    <reaction evidence="24">
        <text>a 1,2-diacyl-sn-glycerol + ATP = a 1,2-diacyl-sn-glycero-3-phosphate + ADP + H(+)</text>
        <dbReference type="Rhea" id="RHEA:10272"/>
        <dbReference type="ChEBI" id="CHEBI:15378"/>
        <dbReference type="ChEBI" id="CHEBI:17815"/>
        <dbReference type="ChEBI" id="CHEBI:30616"/>
        <dbReference type="ChEBI" id="CHEBI:58608"/>
        <dbReference type="ChEBI" id="CHEBI:456216"/>
        <dbReference type="EC" id="2.7.1.107"/>
    </reaction>
</comment>
<keyword evidence="14 23" id="KW-0460">Magnesium</keyword>
<sequence>MLQLSRGAHPTSPTDGDHDRPPHTVMHPTEPEPTPPTSPRPKPTGWIRLWYAARHSLDGLRAGWREPAFRQEALAAALLLPAAFWLGRTWVEIALLVGVVLLVMVVELLNTAVESVVDRVGPQWHALSKRAKDLGSAAVLLALLLCVGVWSAALWSRLGH</sequence>
<feature type="binding site" evidence="23">
    <location>
        <position position="66"/>
    </location>
    <ligand>
        <name>a divalent metal cation</name>
        <dbReference type="ChEBI" id="CHEBI:60240"/>
    </ligand>
</feature>
<evidence type="ECO:0000256" key="11">
    <source>
        <dbReference type="ARBA" id="ARBA00022741"/>
    </source>
</evidence>
<evidence type="ECO:0000256" key="6">
    <source>
        <dbReference type="ARBA" id="ARBA00022516"/>
    </source>
</evidence>
<dbReference type="GO" id="GO:0046872">
    <property type="term" value="F:metal ion binding"/>
    <property type="evidence" value="ECO:0007669"/>
    <property type="project" value="UniProtKB-KW"/>
</dbReference>
<feature type="binding site" evidence="21">
    <location>
        <begin position="68"/>
        <end position="72"/>
    </location>
    <ligand>
        <name>substrate</name>
    </ligand>
</feature>
<feature type="transmembrane region" description="Helical" evidence="24">
    <location>
        <begin position="134"/>
        <end position="155"/>
    </location>
</feature>
<dbReference type="GO" id="GO:0005524">
    <property type="term" value="F:ATP binding"/>
    <property type="evidence" value="ECO:0007669"/>
    <property type="project" value="UniProtKB-KW"/>
</dbReference>
<feature type="binding site" evidence="21">
    <location>
        <position position="136"/>
    </location>
    <ligand>
        <name>substrate</name>
    </ligand>
</feature>
<feature type="binding site" evidence="22">
    <location>
        <position position="48"/>
    </location>
    <ligand>
        <name>ATP</name>
        <dbReference type="ChEBI" id="CHEBI:30616"/>
    </ligand>
</feature>
<evidence type="ECO:0000256" key="21">
    <source>
        <dbReference type="PIRSR" id="PIRSR600829-2"/>
    </source>
</evidence>
<dbReference type="Pfam" id="PF01219">
    <property type="entry name" value="DAGK_prokar"/>
    <property type="match status" value="1"/>
</dbReference>
<comment type="function">
    <text evidence="24">Catalyzes the ATP-dependent phosphorylation of sn-l,2-diacylglycerol (DAG) to phosphatidic acid. Involved in the recycling of diacylglycerol produced as a by-product during membrane-derived oligosaccharide (MDO) biosynthesis.</text>
</comment>
<keyword evidence="13 22" id="KW-0067">ATP-binding</keyword>
<evidence type="ECO:0000256" key="18">
    <source>
        <dbReference type="ARBA" id="ARBA00023209"/>
    </source>
</evidence>
<evidence type="ECO:0000256" key="24">
    <source>
        <dbReference type="RuleBase" id="RU363065"/>
    </source>
</evidence>
<dbReference type="AlphaFoldDB" id="A0A554X6D2"/>
<feature type="compositionally biased region" description="Pro residues" evidence="25">
    <location>
        <begin position="31"/>
        <end position="42"/>
    </location>
</feature>
<evidence type="ECO:0000313" key="26">
    <source>
        <dbReference type="EMBL" id="TSE31400.1"/>
    </source>
</evidence>
<comment type="similarity">
    <text evidence="2 24">Belongs to the bacterial diacylglycerol kinase family.</text>
</comment>
<evidence type="ECO:0000256" key="5">
    <source>
        <dbReference type="ARBA" id="ARBA00022475"/>
    </source>
</evidence>
<proteinExistence type="inferred from homology"/>
<gene>
    <name evidence="26" type="primary">dgkA</name>
    <name evidence="26" type="ORF">Tchar_02303</name>
</gene>
<evidence type="ECO:0000256" key="13">
    <source>
        <dbReference type="ARBA" id="ARBA00022840"/>
    </source>
</evidence>
<dbReference type="PANTHER" id="PTHR34299:SF1">
    <property type="entry name" value="DIACYLGLYCEROL KINASE"/>
    <property type="match status" value="1"/>
</dbReference>
<keyword evidence="17 24" id="KW-0472">Membrane</keyword>